<feature type="region of interest" description="Disordered" evidence="1">
    <location>
        <begin position="181"/>
        <end position="240"/>
    </location>
</feature>
<evidence type="ECO:0000313" key="2">
    <source>
        <dbReference type="EMBL" id="ETO31605.1"/>
    </source>
</evidence>
<name>X6NZ69_RETFI</name>
<feature type="compositionally biased region" description="Polar residues" evidence="1">
    <location>
        <begin position="61"/>
        <end position="71"/>
    </location>
</feature>
<gene>
    <name evidence="2" type="ORF">RFI_05514</name>
</gene>
<comment type="caution">
    <text evidence="2">The sequence shown here is derived from an EMBL/GenBank/DDBJ whole genome shotgun (WGS) entry which is preliminary data.</text>
</comment>
<dbReference type="AlphaFoldDB" id="X6NZ69"/>
<evidence type="ECO:0000256" key="1">
    <source>
        <dbReference type="SAM" id="MobiDB-lite"/>
    </source>
</evidence>
<feature type="compositionally biased region" description="Basic and acidic residues" evidence="1">
    <location>
        <begin position="181"/>
        <end position="203"/>
    </location>
</feature>
<proteinExistence type="predicted"/>
<dbReference type="EMBL" id="ASPP01004819">
    <property type="protein sequence ID" value="ETO31605.1"/>
    <property type="molecule type" value="Genomic_DNA"/>
</dbReference>
<dbReference type="Proteomes" id="UP000023152">
    <property type="component" value="Unassembled WGS sequence"/>
</dbReference>
<feature type="region of interest" description="Disordered" evidence="1">
    <location>
        <begin position="48"/>
        <end position="71"/>
    </location>
</feature>
<organism evidence="2 3">
    <name type="scientific">Reticulomyxa filosa</name>
    <dbReference type="NCBI Taxonomy" id="46433"/>
    <lineage>
        <taxon>Eukaryota</taxon>
        <taxon>Sar</taxon>
        <taxon>Rhizaria</taxon>
        <taxon>Retaria</taxon>
        <taxon>Foraminifera</taxon>
        <taxon>Monothalamids</taxon>
        <taxon>Reticulomyxidae</taxon>
        <taxon>Reticulomyxa</taxon>
    </lineage>
</organism>
<feature type="compositionally biased region" description="Basic and acidic residues" evidence="1">
    <location>
        <begin position="49"/>
        <end position="60"/>
    </location>
</feature>
<keyword evidence="3" id="KW-1185">Reference proteome</keyword>
<protein>
    <submittedName>
        <fullName evidence="2">Uncharacterized protein</fullName>
    </submittedName>
</protein>
<sequence>MNSFPQHPDYDKNFYSCTVPHCPQQGVIWSVVEKLFVYTAEQQFQSHMQKTECTKNDRTLKSSSSHRNQSPIIPNRAHKLLTFIGSFLHQQQLQFKPNSGSPKTNRMITLILDRIRLWKHNDLQSLWNEFMNHSREISSYLLKPARAPTKSYKLRSCRNFAALGEYSNAFRALHSQGRPTYDKGTIDSLKAKHPSEEEPKIDLESFISPPRNPFTKEEVYKGNNGEKQNNRNRNRGSSRNGTTGYGLVIITIPHSASASKTFIVEIKCDIAIGAEKPSVSLQLVAEDEKLYIRVYAPHSSADLVPSHFHFKREVGKPLLIAKSTKLCSLEGDPLQPAFPITEEKINPKVKAKEKKVAIFSQMISKTNNTDKTTKVIF</sequence>
<reference evidence="2 3" key="1">
    <citation type="journal article" date="2013" name="Curr. Biol.">
        <title>The Genome of the Foraminiferan Reticulomyxa filosa.</title>
        <authorList>
            <person name="Glockner G."/>
            <person name="Hulsmann N."/>
            <person name="Schleicher M."/>
            <person name="Noegel A.A."/>
            <person name="Eichinger L."/>
            <person name="Gallinger C."/>
            <person name="Pawlowski J."/>
            <person name="Sierra R."/>
            <person name="Euteneuer U."/>
            <person name="Pillet L."/>
            <person name="Moustafa A."/>
            <person name="Platzer M."/>
            <person name="Groth M."/>
            <person name="Szafranski K."/>
            <person name="Schliwa M."/>
        </authorList>
    </citation>
    <scope>NUCLEOTIDE SEQUENCE [LARGE SCALE GENOMIC DNA]</scope>
</reference>
<accession>X6NZ69</accession>
<evidence type="ECO:0000313" key="3">
    <source>
        <dbReference type="Proteomes" id="UP000023152"/>
    </source>
</evidence>